<proteinExistence type="predicted"/>
<feature type="transmembrane region" description="Helical" evidence="1">
    <location>
        <begin position="85"/>
        <end position="104"/>
    </location>
</feature>
<keyword evidence="1" id="KW-0472">Membrane</keyword>
<dbReference type="Pfam" id="PF10861">
    <property type="entry name" value="DUF2784"/>
    <property type="match status" value="1"/>
</dbReference>
<sequence length="125" mass="13927">MRAFLAELTMAVHFAVLAFIVLGAFLAWRWPKVLLVHLPFALWGLAIATLGFPCPLTTLEDALRDREQVGFIERYLDGILYPDEYLLASRILAAGLVVTAYAVAVTRWRVRSRRSNAQGTGVRPG</sequence>
<evidence type="ECO:0000313" key="3">
    <source>
        <dbReference type="Proteomes" id="UP001156441"/>
    </source>
</evidence>
<feature type="transmembrane region" description="Helical" evidence="1">
    <location>
        <begin position="6"/>
        <end position="26"/>
    </location>
</feature>
<evidence type="ECO:0000256" key="1">
    <source>
        <dbReference type="SAM" id="Phobius"/>
    </source>
</evidence>
<reference evidence="2 3" key="1">
    <citation type="submission" date="2021-02" db="EMBL/GenBank/DDBJ databases">
        <title>Actinophytocola xerophila sp. nov., isolated from soil of cotton cropping field.</title>
        <authorList>
            <person name="Huang R."/>
            <person name="Chen X."/>
            <person name="Ge X."/>
            <person name="Liu W."/>
        </authorList>
    </citation>
    <scope>NUCLEOTIDE SEQUENCE [LARGE SCALE GENOMIC DNA]</scope>
    <source>
        <strain evidence="2 3">S1-96</strain>
    </source>
</reference>
<evidence type="ECO:0000313" key="2">
    <source>
        <dbReference type="EMBL" id="MCT2587519.1"/>
    </source>
</evidence>
<keyword evidence="3" id="KW-1185">Reference proteome</keyword>
<dbReference type="EMBL" id="JAFFZE010000025">
    <property type="protein sequence ID" value="MCT2587519.1"/>
    <property type="molecule type" value="Genomic_DNA"/>
</dbReference>
<dbReference type="Proteomes" id="UP001156441">
    <property type="component" value="Unassembled WGS sequence"/>
</dbReference>
<keyword evidence="1" id="KW-1133">Transmembrane helix</keyword>
<keyword evidence="1" id="KW-0812">Transmembrane</keyword>
<dbReference type="InterPro" id="IPR021218">
    <property type="entry name" value="DUF2784"/>
</dbReference>
<accession>A0ABT2JI18</accession>
<name>A0ABT2JI18_9PSEU</name>
<dbReference type="RefSeq" id="WP_260195390.1">
    <property type="nucleotide sequence ID" value="NZ_JAFFZE010000025.1"/>
</dbReference>
<feature type="transmembrane region" description="Helical" evidence="1">
    <location>
        <begin position="33"/>
        <end position="52"/>
    </location>
</feature>
<organism evidence="2 3">
    <name type="scientific">Actinophytocola gossypii</name>
    <dbReference type="NCBI Taxonomy" id="2812003"/>
    <lineage>
        <taxon>Bacteria</taxon>
        <taxon>Bacillati</taxon>
        <taxon>Actinomycetota</taxon>
        <taxon>Actinomycetes</taxon>
        <taxon>Pseudonocardiales</taxon>
        <taxon>Pseudonocardiaceae</taxon>
    </lineage>
</organism>
<protein>
    <submittedName>
        <fullName evidence="2">DUF2784 domain-containing protein</fullName>
    </submittedName>
</protein>
<comment type="caution">
    <text evidence="2">The sequence shown here is derived from an EMBL/GenBank/DDBJ whole genome shotgun (WGS) entry which is preliminary data.</text>
</comment>
<gene>
    <name evidence="2" type="ORF">JT362_30780</name>
</gene>